<sequence>MKGLALALTLLVAAPVSAQPVVPASELPPSFNLTPAEKGAIALYPGVAPGSENSKVAEIWYRTDNGQRAVRNVTRPTITPFLPDPAKSTGAAVIVVPGGGFKMLAMDHEGWPVARWLIDHGIAAFVLKYRLNETPDNAEVFERELKARFRGALSGTGPLPELKEPRATLDALQALKLVRANAARWNVDPSRVGMIGFSAGAITTLNATLAPGSAPRPAFIGYIYGPMLPVTVPSDAPPMFAALALDDRLFGHQGLGIIESWQKAGRPVELHAYQKGDHGFGLGRAGTTSTLLMDEFLAWMNANGWLAKE</sequence>
<protein>
    <submittedName>
        <fullName evidence="4">Endo-1,4-beta-xylanase</fullName>
    </submittedName>
</protein>
<accession>A0A916X6A2</accession>
<keyword evidence="1" id="KW-0378">Hydrolase</keyword>
<dbReference type="PANTHER" id="PTHR48081">
    <property type="entry name" value="AB HYDROLASE SUPERFAMILY PROTEIN C4A8.06C"/>
    <property type="match status" value="1"/>
</dbReference>
<dbReference type="InterPro" id="IPR029058">
    <property type="entry name" value="AB_hydrolase_fold"/>
</dbReference>
<reference evidence="4" key="2">
    <citation type="submission" date="2020-09" db="EMBL/GenBank/DDBJ databases">
        <authorList>
            <person name="Sun Q."/>
            <person name="Zhou Y."/>
        </authorList>
    </citation>
    <scope>NUCLEOTIDE SEQUENCE</scope>
    <source>
        <strain evidence="4">CGMCC 1.15095</strain>
    </source>
</reference>
<organism evidence="4 5">
    <name type="scientific">Novosphingobium endophyticum</name>
    <dbReference type="NCBI Taxonomy" id="1955250"/>
    <lineage>
        <taxon>Bacteria</taxon>
        <taxon>Pseudomonadati</taxon>
        <taxon>Pseudomonadota</taxon>
        <taxon>Alphaproteobacteria</taxon>
        <taxon>Sphingomonadales</taxon>
        <taxon>Sphingomonadaceae</taxon>
        <taxon>Novosphingobium</taxon>
    </lineage>
</organism>
<reference evidence="4" key="1">
    <citation type="journal article" date="2014" name="Int. J. Syst. Evol. Microbiol.">
        <title>Complete genome sequence of Corynebacterium casei LMG S-19264T (=DSM 44701T), isolated from a smear-ripened cheese.</title>
        <authorList>
            <consortium name="US DOE Joint Genome Institute (JGI-PGF)"/>
            <person name="Walter F."/>
            <person name="Albersmeier A."/>
            <person name="Kalinowski J."/>
            <person name="Ruckert C."/>
        </authorList>
    </citation>
    <scope>NUCLEOTIDE SEQUENCE</scope>
    <source>
        <strain evidence="4">CGMCC 1.15095</strain>
    </source>
</reference>
<dbReference type="PANTHER" id="PTHR48081:SF6">
    <property type="entry name" value="PEPTIDASE S9 PROLYL OLIGOPEPTIDASE CATALYTIC DOMAIN-CONTAINING PROTEIN"/>
    <property type="match status" value="1"/>
</dbReference>
<dbReference type="SUPFAM" id="SSF53474">
    <property type="entry name" value="alpha/beta-Hydrolases"/>
    <property type="match status" value="1"/>
</dbReference>
<feature type="chain" id="PRO_5037034109" evidence="2">
    <location>
        <begin position="19"/>
        <end position="309"/>
    </location>
</feature>
<dbReference type="GO" id="GO:0016787">
    <property type="term" value="F:hydrolase activity"/>
    <property type="evidence" value="ECO:0007669"/>
    <property type="project" value="UniProtKB-KW"/>
</dbReference>
<dbReference type="Gene3D" id="3.40.50.1820">
    <property type="entry name" value="alpha/beta hydrolase"/>
    <property type="match status" value="1"/>
</dbReference>
<gene>
    <name evidence="4" type="ORF">GCM10011494_37000</name>
</gene>
<evidence type="ECO:0000313" key="4">
    <source>
        <dbReference type="EMBL" id="GGC14776.1"/>
    </source>
</evidence>
<dbReference type="RefSeq" id="WP_188773044.1">
    <property type="nucleotide sequence ID" value="NZ_BMHK01000046.1"/>
</dbReference>
<evidence type="ECO:0000256" key="2">
    <source>
        <dbReference type="SAM" id="SignalP"/>
    </source>
</evidence>
<proteinExistence type="predicted"/>
<name>A0A916X6A2_9SPHN</name>
<dbReference type="AlphaFoldDB" id="A0A916X6A2"/>
<evidence type="ECO:0000256" key="1">
    <source>
        <dbReference type="ARBA" id="ARBA00022801"/>
    </source>
</evidence>
<dbReference type="InterPro" id="IPR050300">
    <property type="entry name" value="GDXG_lipolytic_enzyme"/>
</dbReference>
<dbReference type="EMBL" id="BMHK01000046">
    <property type="protein sequence ID" value="GGC14776.1"/>
    <property type="molecule type" value="Genomic_DNA"/>
</dbReference>
<comment type="caution">
    <text evidence="4">The sequence shown here is derived from an EMBL/GenBank/DDBJ whole genome shotgun (WGS) entry which is preliminary data.</text>
</comment>
<keyword evidence="5" id="KW-1185">Reference proteome</keyword>
<feature type="domain" description="Alpha/beta hydrolase fold-3" evidence="3">
    <location>
        <begin position="160"/>
        <end position="225"/>
    </location>
</feature>
<feature type="signal peptide" evidence="2">
    <location>
        <begin position="1"/>
        <end position="18"/>
    </location>
</feature>
<evidence type="ECO:0000313" key="5">
    <source>
        <dbReference type="Proteomes" id="UP000608154"/>
    </source>
</evidence>
<dbReference type="InterPro" id="IPR013094">
    <property type="entry name" value="AB_hydrolase_3"/>
</dbReference>
<dbReference type="Proteomes" id="UP000608154">
    <property type="component" value="Unassembled WGS sequence"/>
</dbReference>
<keyword evidence="2" id="KW-0732">Signal</keyword>
<evidence type="ECO:0000259" key="3">
    <source>
        <dbReference type="Pfam" id="PF07859"/>
    </source>
</evidence>
<dbReference type="Pfam" id="PF07859">
    <property type="entry name" value="Abhydrolase_3"/>
    <property type="match status" value="1"/>
</dbReference>